<feature type="transmembrane region" description="Helical" evidence="1">
    <location>
        <begin position="37"/>
        <end position="57"/>
    </location>
</feature>
<dbReference type="AlphaFoldDB" id="A0AAN8HWI8"/>
<keyword evidence="1" id="KW-1133">Transmembrane helix</keyword>
<organism evidence="2 3">
    <name type="scientific">Champsocephalus gunnari</name>
    <name type="common">Mackerel icefish</name>
    <dbReference type="NCBI Taxonomy" id="52237"/>
    <lineage>
        <taxon>Eukaryota</taxon>
        <taxon>Metazoa</taxon>
        <taxon>Chordata</taxon>
        <taxon>Craniata</taxon>
        <taxon>Vertebrata</taxon>
        <taxon>Euteleostomi</taxon>
        <taxon>Actinopterygii</taxon>
        <taxon>Neopterygii</taxon>
        <taxon>Teleostei</taxon>
        <taxon>Neoteleostei</taxon>
        <taxon>Acanthomorphata</taxon>
        <taxon>Eupercaria</taxon>
        <taxon>Perciformes</taxon>
        <taxon>Notothenioidei</taxon>
        <taxon>Channichthyidae</taxon>
        <taxon>Champsocephalus</taxon>
    </lineage>
</organism>
<comment type="caution">
    <text evidence="2">The sequence shown here is derived from an EMBL/GenBank/DDBJ whole genome shotgun (WGS) entry which is preliminary data.</text>
</comment>
<keyword evidence="1" id="KW-0812">Transmembrane</keyword>
<reference evidence="2 3" key="1">
    <citation type="journal article" date="2023" name="Mol. Biol. Evol.">
        <title>Genomics of Secondarily Temperate Adaptation in the Only Non-Antarctic Icefish.</title>
        <authorList>
            <person name="Rivera-Colon A.G."/>
            <person name="Rayamajhi N."/>
            <person name="Minhas B.F."/>
            <person name="Madrigal G."/>
            <person name="Bilyk K.T."/>
            <person name="Yoon V."/>
            <person name="Hune M."/>
            <person name="Gregory S."/>
            <person name="Cheng C.H.C."/>
            <person name="Catchen J.M."/>
        </authorList>
    </citation>
    <scope>NUCLEOTIDE SEQUENCE [LARGE SCALE GENOMIC DNA]</scope>
    <source>
        <tissue evidence="2">White muscle</tissue>
    </source>
</reference>
<keyword evidence="1" id="KW-0472">Membrane</keyword>
<keyword evidence="3" id="KW-1185">Reference proteome</keyword>
<sequence>MNCTTNATITPQLGLVLSPGAEHGGTQDSGGGGGAGGGLWVTSLLGVTLMFMCAMGCGGQHVHARHHAIGCLA</sequence>
<evidence type="ECO:0000313" key="3">
    <source>
        <dbReference type="Proteomes" id="UP001331515"/>
    </source>
</evidence>
<gene>
    <name evidence="2" type="ORF">CgunFtcFv8_021489</name>
</gene>
<dbReference type="EMBL" id="JAURVH010001519">
    <property type="protein sequence ID" value="KAK5925869.1"/>
    <property type="molecule type" value="Genomic_DNA"/>
</dbReference>
<dbReference type="Proteomes" id="UP001331515">
    <property type="component" value="Unassembled WGS sequence"/>
</dbReference>
<evidence type="ECO:0000256" key="1">
    <source>
        <dbReference type="SAM" id="Phobius"/>
    </source>
</evidence>
<evidence type="ECO:0000313" key="2">
    <source>
        <dbReference type="EMBL" id="KAK5925869.1"/>
    </source>
</evidence>
<protein>
    <submittedName>
        <fullName evidence="2">Uncharacterized protein</fullName>
    </submittedName>
</protein>
<name>A0AAN8HWI8_CHAGU</name>
<proteinExistence type="predicted"/>
<accession>A0AAN8HWI8</accession>